<evidence type="ECO:0000313" key="7">
    <source>
        <dbReference type="EMBL" id="MAH63878.1"/>
    </source>
</evidence>
<comment type="similarity">
    <text evidence="1">Belongs to the folylpolyglutamate synthase family.</text>
</comment>
<dbReference type="GO" id="GO:0005829">
    <property type="term" value="C:cytosol"/>
    <property type="evidence" value="ECO:0007669"/>
    <property type="project" value="TreeGrafter"/>
</dbReference>
<dbReference type="EMBL" id="NZEX01000120">
    <property type="protein sequence ID" value="MAH63878.1"/>
    <property type="molecule type" value="Genomic_DNA"/>
</dbReference>
<dbReference type="Gene3D" id="3.90.190.20">
    <property type="entry name" value="Mur ligase, C-terminal domain"/>
    <property type="match status" value="1"/>
</dbReference>
<dbReference type="GO" id="GO:0046872">
    <property type="term" value="F:metal ion binding"/>
    <property type="evidence" value="ECO:0007669"/>
    <property type="project" value="UniProtKB-KW"/>
</dbReference>
<evidence type="ECO:0000256" key="5">
    <source>
        <dbReference type="ARBA" id="ARBA00022840"/>
    </source>
</evidence>
<comment type="caution">
    <text evidence="7">The sequence shown here is derived from an EMBL/GenBank/DDBJ whole genome shotgun (WGS) entry which is preliminary data.</text>
</comment>
<dbReference type="SUPFAM" id="SSF53623">
    <property type="entry name" value="MurD-like peptide ligases, catalytic domain"/>
    <property type="match status" value="1"/>
</dbReference>
<dbReference type="InterPro" id="IPR036565">
    <property type="entry name" value="Mur-like_cat_sf"/>
</dbReference>
<sequence length="436" mass="48726">MRLVSRYDEILQQLEDEANYERSARSRDLSKLEGARFLLNHLGNPEKSPKIVHIAGTNGKGFTALLLAALLKQEGFKTGCYTSPHLVDLRERIQINGQCVEQQQFVDTSERILKISRYPQCPHTSFFDLVTATAFEVFATYQCDWVVLETGLGGKADSTNVAPKKLAILTKIGLDHQKILGNSILEIAAEKLGIARKGVPLLVSQQTNIVKEWLEHQTRLQEIPTHWMDETLHYLVDHGGQRLAAPKRAKISDVSRELALKAVEILLPTKSPKHRQKRIDLASEFTLIGRKSRHFEVKVQNESSEHILLELILDGAHNVDAIDSLITTLSEWQISCYGLLLGIAKDKMTIEARDSLQKLAQRAQQVGLVQYSSRRAADPAEMLKYLDLSGNSIKLLSSSQNALWWASATGTIPWVITGSFHLLGEVLPLLSLDSCN</sequence>
<evidence type="ECO:0000256" key="1">
    <source>
        <dbReference type="ARBA" id="ARBA00008276"/>
    </source>
</evidence>
<keyword evidence="5" id="KW-0067">ATP-binding</keyword>
<reference evidence="8" key="1">
    <citation type="submission" date="2017-09" db="EMBL/GenBank/DDBJ databases">
        <title>The Reconstruction of 2,631 Draft Metagenome-Assembled Genomes from the Global Oceans.</title>
        <authorList>
            <person name="Tully B.J."/>
            <person name="Graham E.D."/>
            <person name="Heidelberg J.F."/>
        </authorList>
    </citation>
    <scope>NUCLEOTIDE SEQUENCE [LARGE SCALE GENOMIC DNA]</scope>
</reference>
<keyword evidence="4" id="KW-0547">Nucleotide-binding</keyword>
<accession>A0A2D6YKZ9</accession>
<keyword evidence="2" id="KW-0436">Ligase</keyword>
<gene>
    <name evidence="7" type="ORF">CMN54_10630</name>
</gene>
<evidence type="ECO:0000256" key="2">
    <source>
        <dbReference type="ARBA" id="ARBA00022598"/>
    </source>
</evidence>
<dbReference type="SUPFAM" id="SSF53244">
    <property type="entry name" value="MurD-like peptide ligases, peptide-binding domain"/>
    <property type="match status" value="1"/>
</dbReference>
<dbReference type="Proteomes" id="UP000226525">
    <property type="component" value="Unassembled WGS sequence"/>
</dbReference>
<proteinExistence type="inferred from homology"/>
<dbReference type="Gene3D" id="3.40.1190.10">
    <property type="entry name" value="Mur-like, catalytic domain"/>
    <property type="match status" value="1"/>
</dbReference>
<dbReference type="GO" id="GO:0008841">
    <property type="term" value="F:dihydrofolate synthase activity"/>
    <property type="evidence" value="ECO:0007669"/>
    <property type="project" value="TreeGrafter"/>
</dbReference>
<dbReference type="PROSITE" id="PS51450">
    <property type="entry name" value="LRR"/>
    <property type="match status" value="1"/>
</dbReference>
<dbReference type="PANTHER" id="PTHR11136:SF0">
    <property type="entry name" value="DIHYDROFOLATE SYNTHETASE-RELATED"/>
    <property type="match status" value="1"/>
</dbReference>
<evidence type="ECO:0000313" key="8">
    <source>
        <dbReference type="Proteomes" id="UP000226525"/>
    </source>
</evidence>
<dbReference type="InterPro" id="IPR001645">
    <property type="entry name" value="Folylpolyglutamate_synth"/>
</dbReference>
<name>A0A2D6YKZ9_9DELT</name>
<dbReference type="NCBIfam" id="TIGR01499">
    <property type="entry name" value="folC"/>
    <property type="match status" value="1"/>
</dbReference>
<dbReference type="AlphaFoldDB" id="A0A2D6YKZ9"/>
<dbReference type="GO" id="GO:0005524">
    <property type="term" value="F:ATP binding"/>
    <property type="evidence" value="ECO:0007669"/>
    <property type="project" value="UniProtKB-KW"/>
</dbReference>
<evidence type="ECO:0000256" key="4">
    <source>
        <dbReference type="ARBA" id="ARBA00022741"/>
    </source>
</evidence>
<dbReference type="InterPro" id="IPR001611">
    <property type="entry name" value="Leu-rich_rpt"/>
</dbReference>
<keyword evidence="6" id="KW-0460">Magnesium</keyword>
<dbReference type="PANTHER" id="PTHR11136">
    <property type="entry name" value="FOLYLPOLYGLUTAMATE SYNTHASE-RELATED"/>
    <property type="match status" value="1"/>
</dbReference>
<keyword evidence="3" id="KW-0479">Metal-binding</keyword>
<protein>
    <recommendedName>
        <fullName evidence="9">Bifunctional folylpolyglutamate synthase/dihydrofolate synthase</fullName>
    </recommendedName>
</protein>
<dbReference type="GO" id="GO:0004326">
    <property type="term" value="F:tetrahydrofolylpolyglutamate synthase activity"/>
    <property type="evidence" value="ECO:0007669"/>
    <property type="project" value="InterPro"/>
</dbReference>
<evidence type="ECO:0000256" key="6">
    <source>
        <dbReference type="ARBA" id="ARBA00022842"/>
    </source>
</evidence>
<organism evidence="7 8">
    <name type="scientific">SAR324 cluster bacterium</name>
    <dbReference type="NCBI Taxonomy" id="2024889"/>
    <lineage>
        <taxon>Bacteria</taxon>
        <taxon>Deltaproteobacteria</taxon>
        <taxon>SAR324 cluster</taxon>
    </lineage>
</organism>
<dbReference type="InterPro" id="IPR036615">
    <property type="entry name" value="Mur_ligase_C_dom_sf"/>
</dbReference>
<evidence type="ECO:0000256" key="3">
    <source>
        <dbReference type="ARBA" id="ARBA00022723"/>
    </source>
</evidence>
<evidence type="ECO:0008006" key="9">
    <source>
        <dbReference type="Google" id="ProtNLM"/>
    </source>
</evidence>